<name>A0A927M9W3_9ACTN</name>
<keyword evidence="3" id="KW-1185">Reference proteome</keyword>
<keyword evidence="1" id="KW-0802">TPR repeat</keyword>
<proteinExistence type="predicted"/>
<dbReference type="Pfam" id="PF14559">
    <property type="entry name" value="TPR_19"/>
    <property type="match status" value="1"/>
</dbReference>
<sequence>MRRRVDSVPEGTDDPRLSAEGELALARLALDDGDLRHAAGHLAGAIAYAPTMPEVHEALAQLAARSGGGVELFPLDQHPFIGTVVARAHLLAAAGRPGDGLELLAAATGHAPAADWAGVPWVSAPELPGHLDPDRIARILMQVCAGIPDPVPETAREPLWPYLRLARHAVAAHPRHGLLLGAASALARRVGAITLAVEWASRGTRELPSKLAEVWLGYAYRSAGRTDDALAALRRAVEHDPADLSVYADIAGTLADHGQLDEALGWIDRALSRDPSFDCAVHTGHRLRYRRDGELHHLVALADFQRDHPDDSHEHSDLAECCHGQPWLGRVPAAAERVAAAVRQRLGSGEPLLGAQLMLTELEPPSAMRTLVGEAPDLTVTVVGTPEPDLREPRRPVTRRLWHYDGTTAVPTLPKPTAPAVERIRHLAHPAWPHPPAAYDAAVGLATVELDDLLGLLVHPPEPPPTELGRTLAEHDPTLWVRCVQVWVCLGLLHHRTDEPWPDSTRRRVLLDLVWGVEDWITEAALFALVTAAWVDPSVRTDVARVAAERLVDAVEVAGRRPVSVKRSLAQLVLATPLAEPAAVDAARQLLAREDGARVARPRRFGQLWNRLWGRLVRRR</sequence>
<dbReference type="EMBL" id="JADBEB010000001">
    <property type="protein sequence ID" value="MBE1487165.1"/>
    <property type="molecule type" value="Genomic_DNA"/>
</dbReference>
<accession>A0A927M9W3</accession>
<organism evidence="2 3">
    <name type="scientific">Plantactinospora soyae</name>
    <dbReference type="NCBI Taxonomy" id="1544732"/>
    <lineage>
        <taxon>Bacteria</taxon>
        <taxon>Bacillati</taxon>
        <taxon>Actinomycetota</taxon>
        <taxon>Actinomycetes</taxon>
        <taxon>Micromonosporales</taxon>
        <taxon>Micromonosporaceae</taxon>
        <taxon>Plantactinospora</taxon>
    </lineage>
</organism>
<dbReference type="PROSITE" id="PS50005">
    <property type="entry name" value="TPR"/>
    <property type="match status" value="1"/>
</dbReference>
<reference evidence="2" key="1">
    <citation type="submission" date="2020-10" db="EMBL/GenBank/DDBJ databases">
        <title>Sequencing the genomes of 1000 actinobacteria strains.</title>
        <authorList>
            <person name="Klenk H.-P."/>
        </authorList>
    </citation>
    <scope>NUCLEOTIDE SEQUENCE</scope>
    <source>
        <strain evidence="2">DSM 46832</strain>
    </source>
</reference>
<dbReference type="AlphaFoldDB" id="A0A927M9W3"/>
<dbReference type="InterPro" id="IPR011990">
    <property type="entry name" value="TPR-like_helical_dom_sf"/>
</dbReference>
<feature type="repeat" description="TPR" evidence="1">
    <location>
        <begin position="210"/>
        <end position="243"/>
    </location>
</feature>
<dbReference type="Gene3D" id="1.25.40.10">
    <property type="entry name" value="Tetratricopeptide repeat domain"/>
    <property type="match status" value="1"/>
</dbReference>
<comment type="caution">
    <text evidence="2">The sequence shown here is derived from an EMBL/GenBank/DDBJ whole genome shotgun (WGS) entry which is preliminary data.</text>
</comment>
<dbReference type="SMART" id="SM00028">
    <property type="entry name" value="TPR"/>
    <property type="match status" value="2"/>
</dbReference>
<dbReference type="Proteomes" id="UP000649753">
    <property type="component" value="Unassembled WGS sequence"/>
</dbReference>
<evidence type="ECO:0000313" key="2">
    <source>
        <dbReference type="EMBL" id="MBE1487165.1"/>
    </source>
</evidence>
<evidence type="ECO:0000313" key="3">
    <source>
        <dbReference type="Proteomes" id="UP000649753"/>
    </source>
</evidence>
<protein>
    <submittedName>
        <fullName evidence="2">Tetratricopeptide (TPR) repeat protein</fullName>
    </submittedName>
</protein>
<dbReference type="SUPFAM" id="SSF48452">
    <property type="entry name" value="TPR-like"/>
    <property type="match status" value="1"/>
</dbReference>
<gene>
    <name evidence="2" type="ORF">H4W31_002803</name>
</gene>
<dbReference type="InterPro" id="IPR019734">
    <property type="entry name" value="TPR_rpt"/>
</dbReference>
<evidence type="ECO:0000256" key="1">
    <source>
        <dbReference type="PROSITE-ProRule" id="PRU00339"/>
    </source>
</evidence>